<reference evidence="1" key="1">
    <citation type="submission" date="2020-08" db="EMBL/GenBank/DDBJ databases">
        <title>Plant Genome Project.</title>
        <authorList>
            <person name="Zhang R.-G."/>
        </authorList>
    </citation>
    <scope>NUCLEOTIDE SEQUENCE</scope>
    <source>
        <strain evidence="1">WSP0</strain>
        <tissue evidence="1">Leaf</tissue>
    </source>
</reference>
<proteinExistence type="predicted"/>
<dbReference type="AlphaFoldDB" id="A0AAV6LL72"/>
<dbReference type="EMBL" id="JACTNZ010000001">
    <property type="protein sequence ID" value="KAG5565455.1"/>
    <property type="molecule type" value="Genomic_DNA"/>
</dbReference>
<gene>
    <name evidence="1" type="ORF">RHGRI_001370</name>
</gene>
<dbReference type="Proteomes" id="UP000823749">
    <property type="component" value="Chromosome 1"/>
</dbReference>
<protein>
    <submittedName>
        <fullName evidence="1">Uncharacterized protein</fullName>
    </submittedName>
</protein>
<evidence type="ECO:0000313" key="2">
    <source>
        <dbReference type="Proteomes" id="UP000823749"/>
    </source>
</evidence>
<evidence type="ECO:0000313" key="1">
    <source>
        <dbReference type="EMBL" id="KAG5565455.1"/>
    </source>
</evidence>
<sequence>MGDPDRGVYKYKIKRSRIKWLQMGDKNSRFFHLTKIQRKQRNQILKLKDKEGVWKSESKEIAGIIKNHFQTLYEAPPPDLEDIFSLIEPK</sequence>
<accession>A0AAV6LL72</accession>
<name>A0AAV6LL72_9ERIC</name>
<organism evidence="1 2">
    <name type="scientific">Rhododendron griersonianum</name>
    <dbReference type="NCBI Taxonomy" id="479676"/>
    <lineage>
        <taxon>Eukaryota</taxon>
        <taxon>Viridiplantae</taxon>
        <taxon>Streptophyta</taxon>
        <taxon>Embryophyta</taxon>
        <taxon>Tracheophyta</taxon>
        <taxon>Spermatophyta</taxon>
        <taxon>Magnoliopsida</taxon>
        <taxon>eudicotyledons</taxon>
        <taxon>Gunneridae</taxon>
        <taxon>Pentapetalae</taxon>
        <taxon>asterids</taxon>
        <taxon>Ericales</taxon>
        <taxon>Ericaceae</taxon>
        <taxon>Ericoideae</taxon>
        <taxon>Rhodoreae</taxon>
        <taxon>Rhododendron</taxon>
    </lineage>
</organism>
<keyword evidence="2" id="KW-1185">Reference proteome</keyword>
<comment type="caution">
    <text evidence="1">The sequence shown here is derived from an EMBL/GenBank/DDBJ whole genome shotgun (WGS) entry which is preliminary data.</text>
</comment>